<dbReference type="Proteomes" id="UP000050761">
    <property type="component" value="Unassembled WGS sequence"/>
</dbReference>
<dbReference type="Gene3D" id="2.60.120.200">
    <property type="match status" value="1"/>
</dbReference>
<reference evidence="7" key="2">
    <citation type="submission" date="2019-09" db="UniProtKB">
        <authorList>
            <consortium name="WormBaseParasite"/>
        </authorList>
    </citation>
    <scope>IDENTIFICATION</scope>
</reference>
<evidence type="ECO:0000313" key="5">
    <source>
        <dbReference type="EMBL" id="VDO86587.1"/>
    </source>
</evidence>
<dbReference type="AlphaFoldDB" id="A0A3P7ZQZ3"/>
<dbReference type="PROSITE" id="PS51304">
    <property type="entry name" value="GALECTIN"/>
    <property type="match status" value="1"/>
</dbReference>
<reference evidence="5 6" key="1">
    <citation type="submission" date="2018-11" db="EMBL/GenBank/DDBJ databases">
        <authorList>
            <consortium name="Pathogen Informatics"/>
        </authorList>
    </citation>
    <scope>NUCLEOTIDE SEQUENCE [LARGE SCALE GENOMIC DNA]</scope>
</reference>
<evidence type="ECO:0000256" key="1">
    <source>
        <dbReference type="ARBA" id="ARBA00022734"/>
    </source>
</evidence>
<sequence>MPFRREIHSGCAIGTSITCTAQAFKAKEKTFTMQLASAQDIAILVTVPIAKNGQMTATARISGKYTSEVESSIFVPMQTKFTLSLRLTQHVVEIYFNNSHMLDFVHRVSPADIKEVFIEGPLIVEEVVFTPPQGALLDPLPSYDQATGSGVAPVVELQHMNIGATGAAPSIGVSSSAVVTSAVPPTLPVLKPIPGPPQIGLPPSIVNKPITAFPVPPPPAGSFKVTPDSSHSRAPSGSASTNPFELPESSSKAKLYEQSPHYVPTAFQQAQTTSSSSTPTPYFVTSPTATPAPYPTSESSIVPFQPMQFSSPNPAAQPTPYPSSSQPSYLPQPSYPQQQQMPQQHQQQMPPQQQMPHPYGFQQQQQQYPYPAQNPYGQQQYQQGVPQPGIQMQNPYYPYQQASPYQQFQLPPSPYAQGAYAPQPYATYPVMYGSGCHSHISYRVMSRVRHGEGGLKPKDVYVSANWRISEDGLQKSWHVCQIAEGCRVDVVAT</sequence>
<dbReference type="Pfam" id="PF00337">
    <property type="entry name" value="Gal-bind_lectin"/>
    <property type="match status" value="1"/>
</dbReference>
<keyword evidence="1 2" id="KW-0430">Lectin</keyword>
<feature type="region of interest" description="Disordered" evidence="3">
    <location>
        <begin position="217"/>
        <end position="251"/>
    </location>
</feature>
<dbReference type="EMBL" id="UZAH01026903">
    <property type="protein sequence ID" value="VDO86587.1"/>
    <property type="molecule type" value="Genomic_DNA"/>
</dbReference>
<feature type="region of interest" description="Disordered" evidence="3">
    <location>
        <begin position="267"/>
        <end position="382"/>
    </location>
</feature>
<evidence type="ECO:0000256" key="3">
    <source>
        <dbReference type="SAM" id="MobiDB-lite"/>
    </source>
</evidence>
<dbReference type="InterPro" id="IPR001079">
    <property type="entry name" value="Galectin_CRD"/>
</dbReference>
<keyword evidence="6" id="KW-1185">Reference proteome</keyword>
<evidence type="ECO:0000259" key="4">
    <source>
        <dbReference type="PROSITE" id="PS51304"/>
    </source>
</evidence>
<evidence type="ECO:0000313" key="6">
    <source>
        <dbReference type="Proteomes" id="UP000050761"/>
    </source>
</evidence>
<feature type="compositionally biased region" description="Low complexity" evidence="3">
    <location>
        <begin position="322"/>
        <end position="382"/>
    </location>
</feature>
<proteinExistence type="predicted"/>
<evidence type="ECO:0000313" key="7">
    <source>
        <dbReference type="WBParaSite" id="HPBE_0001085401-mRNA-1"/>
    </source>
</evidence>
<dbReference type="OrthoDB" id="5871144at2759"/>
<protein>
    <recommendedName>
        <fullName evidence="2">Galectin</fullName>
    </recommendedName>
</protein>
<dbReference type="InterPro" id="IPR013320">
    <property type="entry name" value="ConA-like_dom_sf"/>
</dbReference>
<evidence type="ECO:0000256" key="2">
    <source>
        <dbReference type="RuleBase" id="RU102079"/>
    </source>
</evidence>
<organism evidence="5">
    <name type="scientific">Heligmosomoides polygyrus</name>
    <name type="common">Parasitic roundworm</name>
    <dbReference type="NCBI Taxonomy" id="6339"/>
    <lineage>
        <taxon>Eukaryota</taxon>
        <taxon>Metazoa</taxon>
        <taxon>Ecdysozoa</taxon>
        <taxon>Nematoda</taxon>
        <taxon>Chromadorea</taxon>
        <taxon>Rhabditida</taxon>
        <taxon>Rhabditina</taxon>
        <taxon>Rhabditomorpha</taxon>
        <taxon>Strongyloidea</taxon>
        <taxon>Heligmosomidae</taxon>
        <taxon>Heligmosomoides</taxon>
    </lineage>
</organism>
<feature type="domain" description="Galectin" evidence="4">
    <location>
        <begin position="3"/>
        <end position="130"/>
    </location>
</feature>
<feature type="compositionally biased region" description="Low complexity" evidence="3">
    <location>
        <begin position="267"/>
        <end position="300"/>
    </location>
</feature>
<dbReference type="SMART" id="SM00276">
    <property type="entry name" value="GLECT"/>
    <property type="match status" value="1"/>
</dbReference>
<dbReference type="SUPFAM" id="SSF49899">
    <property type="entry name" value="Concanavalin A-like lectins/glucanases"/>
    <property type="match status" value="1"/>
</dbReference>
<dbReference type="GO" id="GO:0030246">
    <property type="term" value="F:carbohydrate binding"/>
    <property type="evidence" value="ECO:0007669"/>
    <property type="project" value="UniProtKB-UniRule"/>
</dbReference>
<gene>
    <name evidence="5" type="ORF">HPBE_LOCUS10855</name>
</gene>
<accession>A0A3P7ZQZ3</accession>
<dbReference type="SMART" id="SM00908">
    <property type="entry name" value="Gal-bind_lectin"/>
    <property type="match status" value="1"/>
</dbReference>
<dbReference type="WBParaSite" id="HPBE_0001085401-mRNA-1">
    <property type="protein sequence ID" value="HPBE_0001085401-mRNA-1"/>
    <property type="gene ID" value="HPBE_0001085401"/>
</dbReference>
<name>A0A3P7ZQZ3_HELPZ</name>